<dbReference type="RefSeq" id="WP_126476341.1">
    <property type="nucleotide sequence ID" value="NZ_RXWV01000003.1"/>
</dbReference>
<dbReference type="PANTHER" id="PTHR22576">
    <property type="entry name" value="MUCOSA ASSOCIATED LYMPHOID TISSUE LYMPHOMA TRANSLOCATION PROTEIN 1/PARACASPASE"/>
    <property type="match status" value="1"/>
</dbReference>
<dbReference type="EMBL" id="RXWV01000003">
    <property type="protein sequence ID" value="RTX75371.1"/>
    <property type="molecule type" value="Genomic_DNA"/>
</dbReference>
<dbReference type="GO" id="GO:0004197">
    <property type="term" value="F:cysteine-type endopeptidase activity"/>
    <property type="evidence" value="ECO:0007669"/>
    <property type="project" value="InterPro"/>
</dbReference>
<dbReference type="InterPro" id="IPR052039">
    <property type="entry name" value="Caspase-related_regulators"/>
</dbReference>
<dbReference type="Pfam" id="PF00656">
    <property type="entry name" value="Peptidase_C14"/>
    <property type="match status" value="1"/>
</dbReference>
<dbReference type="SUPFAM" id="SSF52129">
    <property type="entry name" value="Caspase-like"/>
    <property type="match status" value="1"/>
</dbReference>
<sequence length="525" mass="60348">MSVKALVVGVSDYSAISQSNLDFCVNDIVAVSKSLVDGLSVEKENIYTLGNDGVVNRSDFIKTLHHITDNIKKDDTFIFYFSGHGGNLSDGHHLVFSDKTFSTQKIIKILDSISSKNKLIILDSCMSGNFKVDDTSVFDSNTNIIDFFGTGYAVISSSNNTQYSWGHPTKSLSLFTSFLCEAFTNKLLIKEGNKSLSDIQKLLSQYLDVWNKNNPNRAQKPIFRANIGGTILFPVEAYTPYQTKRFYYESDDYIIYDVKPLHTGIAKRYSVSIILKYPFSFEEISNLNHKIIKIVNKLEIFKDSHEENKWKNKKANIIFSYFGRDKFDVTNNNYICHTTWVDETQDKNKWYNSSGKCEVINDIHFNFHTYYDTLKTFQQDNTGEKDSIISQTKDIISNLISLSEKVIRIYNEFLNETKSEDEFVEDLNKLIPSIEKWYYTITDLNLPPKELKKWVSACIGLAGTIHDFTLYYNNDGLTNRSFDNRIACMNNTIDRYYKELSKLCKEEQVISSLLYSSSDLQNKLL</sequence>
<comment type="caution">
    <text evidence="2">The sequence shown here is derived from an EMBL/GenBank/DDBJ whole genome shotgun (WGS) entry which is preliminary data.</text>
</comment>
<feature type="domain" description="Peptidase C14 caspase" evidence="1">
    <location>
        <begin position="4"/>
        <end position="224"/>
    </location>
</feature>
<reference evidence="2 3" key="1">
    <citation type="submission" date="2018-10" db="EMBL/GenBank/DDBJ databases">
        <title>A collection Staphylococci species genome sequencing.</title>
        <authorList>
            <person name="Cole K."/>
        </authorList>
    </citation>
    <scope>NUCLEOTIDE SEQUENCE [LARGE SCALE GENOMIC DNA]</scope>
    <source>
        <strain evidence="3">NCTC 12218</strain>
    </source>
</reference>
<gene>
    <name evidence="2" type="ORF">CD117_00465</name>
</gene>
<proteinExistence type="predicted"/>
<evidence type="ECO:0000313" key="2">
    <source>
        <dbReference type="EMBL" id="RTX75371.1"/>
    </source>
</evidence>
<dbReference type="PANTHER" id="PTHR22576:SF37">
    <property type="entry name" value="MUCOSA-ASSOCIATED LYMPHOID TISSUE LYMPHOMA TRANSLOCATION PROTEIN 1"/>
    <property type="match status" value="1"/>
</dbReference>
<evidence type="ECO:0000313" key="3">
    <source>
        <dbReference type="Proteomes" id="UP000274792"/>
    </source>
</evidence>
<dbReference type="GO" id="GO:0006508">
    <property type="term" value="P:proteolysis"/>
    <property type="evidence" value="ECO:0007669"/>
    <property type="project" value="InterPro"/>
</dbReference>
<dbReference type="InterPro" id="IPR029030">
    <property type="entry name" value="Caspase-like_dom_sf"/>
</dbReference>
<dbReference type="Proteomes" id="UP000274792">
    <property type="component" value="Unassembled WGS sequence"/>
</dbReference>
<dbReference type="Gene3D" id="3.40.50.1460">
    <property type="match status" value="1"/>
</dbReference>
<name>A0AAJ4SLZ4_MAMSC</name>
<protein>
    <submittedName>
        <fullName evidence="2">Caspase family protein</fullName>
    </submittedName>
</protein>
<accession>A0AAJ4SLZ4</accession>
<evidence type="ECO:0000259" key="1">
    <source>
        <dbReference type="Pfam" id="PF00656"/>
    </source>
</evidence>
<dbReference type="AlphaFoldDB" id="A0AAJ4SLZ4"/>
<organism evidence="2 3">
    <name type="scientific">Mammaliicoccus sciuri</name>
    <name type="common">Staphylococcus sciuri</name>
    <dbReference type="NCBI Taxonomy" id="1296"/>
    <lineage>
        <taxon>Bacteria</taxon>
        <taxon>Bacillati</taxon>
        <taxon>Bacillota</taxon>
        <taxon>Bacilli</taxon>
        <taxon>Bacillales</taxon>
        <taxon>Staphylococcaceae</taxon>
        <taxon>Mammaliicoccus</taxon>
    </lineage>
</organism>
<dbReference type="InterPro" id="IPR011600">
    <property type="entry name" value="Pept_C14_caspase"/>
</dbReference>